<dbReference type="SUPFAM" id="SSF52540">
    <property type="entry name" value="P-loop containing nucleoside triphosphate hydrolases"/>
    <property type="match status" value="1"/>
</dbReference>
<evidence type="ECO:0000256" key="7">
    <source>
        <dbReference type="ARBA" id="ARBA00022842"/>
    </source>
</evidence>
<keyword evidence="1 8" id="KW-0963">Cytoplasm</keyword>
<evidence type="ECO:0000256" key="3">
    <source>
        <dbReference type="ARBA" id="ARBA00022723"/>
    </source>
</evidence>
<dbReference type="eggNOG" id="COG0132">
    <property type="taxonomic scope" value="Bacteria"/>
</dbReference>
<name>F6CS68_MARPP</name>
<feature type="binding site" evidence="8">
    <location>
        <begin position="117"/>
        <end position="120"/>
    </location>
    <ligand>
        <name>ATP</name>
        <dbReference type="ChEBI" id="CHEBI:30616"/>
    </ligand>
</feature>
<dbReference type="GO" id="GO:0005829">
    <property type="term" value="C:cytosol"/>
    <property type="evidence" value="ECO:0007669"/>
    <property type="project" value="TreeGrafter"/>
</dbReference>
<sequence length="226" mass="24217">MKKRFFVTGTDTDAGKTYFTVGLLMAAQRAGQKTIGLKPVAAGAELIDGVKRNNDAWEIQQASSVSLAYEQVNPVLLEDAIAPHIAAQQEGRLVTSSRLEGFIKGALLTPHDLALIEGAGGWRVPLNDRELLSDLAKSLGFPVILVVNMKLGCINHALLTAESIVRDGLTLVGWVANTAGQDKMSCYDENLATLRAMLSAPLLGALSWCENDQIAQAEFDNLLSAL</sequence>
<comment type="caution">
    <text evidence="8">Lacks conserved residue(s) required for the propagation of feature annotation.</text>
</comment>
<proteinExistence type="inferred from homology"/>
<evidence type="ECO:0000256" key="4">
    <source>
        <dbReference type="ARBA" id="ARBA00022741"/>
    </source>
</evidence>
<dbReference type="CDD" id="cd03109">
    <property type="entry name" value="DTBS"/>
    <property type="match status" value="1"/>
</dbReference>
<evidence type="ECO:0000313" key="9">
    <source>
        <dbReference type="EMBL" id="AEF53855.1"/>
    </source>
</evidence>
<feature type="binding site" evidence="8">
    <location>
        <position position="117"/>
    </location>
    <ligand>
        <name>Mg(2+)</name>
        <dbReference type="ChEBI" id="CHEBI:18420"/>
    </ligand>
</feature>
<dbReference type="KEGG" id="mpc:Mar181_0800"/>
<keyword evidence="7 8" id="KW-0460">Magnesium</keyword>
<dbReference type="Proteomes" id="UP000009230">
    <property type="component" value="Chromosome"/>
</dbReference>
<feature type="binding site" evidence="8">
    <location>
        <begin position="177"/>
        <end position="178"/>
    </location>
    <ligand>
        <name>ATP</name>
        <dbReference type="ChEBI" id="CHEBI:30616"/>
    </ligand>
</feature>
<evidence type="ECO:0000256" key="8">
    <source>
        <dbReference type="HAMAP-Rule" id="MF_00336"/>
    </source>
</evidence>
<dbReference type="FunFam" id="3.40.50.300:FF:000292">
    <property type="entry name" value="ATP-dependent dethiobiotin synthetase BioD"/>
    <property type="match status" value="1"/>
</dbReference>
<keyword evidence="2 8" id="KW-0436">Ligase</keyword>
<dbReference type="InterPro" id="IPR004472">
    <property type="entry name" value="DTB_synth_BioD"/>
</dbReference>
<dbReference type="EMBL" id="CP002771">
    <property type="protein sequence ID" value="AEF53855.1"/>
    <property type="molecule type" value="Genomic_DNA"/>
</dbReference>
<dbReference type="OrthoDB" id="9802097at2"/>
<dbReference type="NCBIfam" id="TIGR00347">
    <property type="entry name" value="bioD"/>
    <property type="match status" value="1"/>
</dbReference>
<evidence type="ECO:0000256" key="1">
    <source>
        <dbReference type="ARBA" id="ARBA00022490"/>
    </source>
</evidence>
<dbReference type="GO" id="GO:0005524">
    <property type="term" value="F:ATP binding"/>
    <property type="evidence" value="ECO:0007669"/>
    <property type="project" value="UniProtKB-UniRule"/>
</dbReference>
<feature type="binding site" evidence="8">
    <location>
        <position position="55"/>
    </location>
    <ligand>
        <name>ATP</name>
        <dbReference type="ChEBI" id="CHEBI:30616"/>
    </ligand>
</feature>
<evidence type="ECO:0000256" key="6">
    <source>
        <dbReference type="ARBA" id="ARBA00022840"/>
    </source>
</evidence>
<dbReference type="HAMAP" id="MF_00336">
    <property type="entry name" value="BioD"/>
    <property type="match status" value="1"/>
</dbReference>
<comment type="function">
    <text evidence="8">Catalyzes a mechanistically unusual reaction, the ATP-dependent insertion of CO2 between the N7 and N8 nitrogen atoms of 7,8-diaminopelargonic acid (DAPA, also called 7,8-diammoniononanoate) to form a ureido ring.</text>
</comment>
<comment type="cofactor">
    <cofactor evidence="8">
        <name>Mg(2+)</name>
        <dbReference type="ChEBI" id="CHEBI:18420"/>
    </cofactor>
</comment>
<feature type="active site" evidence="8">
    <location>
        <position position="38"/>
    </location>
</feature>
<dbReference type="InterPro" id="IPR027417">
    <property type="entry name" value="P-loop_NTPase"/>
</dbReference>
<dbReference type="Gene3D" id="3.40.50.300">
    <property type="entry name" value="P-loop containing nucleotide triphosphate hydrolases"/>
    <property type="match status" value="1"/>
</dbReference>
<comment type="pathway">
    <text evidence="8">Cofactor biosynthesis; biotin biosynthesis; biotin from 7,8-diaminononanoate: step 1/2.</text>
</comment>
<comment type="catalytic activity">
    <reaction evidence="8">
        <text>(7R,8S)-7,8-diammoniononanoate + CO2 + ATP = (4R,5S)-dethiobiotin + ADP + phosphate + 3 H(+)</text>
        <dbReference type="Rhea" id="RHEA:15805"/>
        <dbReference type="ChEBI" id="CHEBI:15378"/>
        <dbReference type="ChEBI" id="CHEBI:16526"/>
        <dbReference type="ChEBI" id="CHEBI:30616"/>
        <dbReference type="ChEBI" id="CHEBI:43474"/>
        <dbReference type="ChEBI" id="CHEBI:149469"/>
        <dbReference type="ChEBI" id="CHEBI:149473"/>
        <dbReference type="ChEBI" id="CHEBI:456216"/>
        <dbReference type="EC" id="6.3.3.3"/>
    </reaction>
</comment>
<dbReference type="GO" id="GO:0042803">
    <property type="term" value="F:protein homodimerization activity"/>
    <property type="evidence" value="ECO:0007669"/>
    <property type="project" value="UniProtKB-ARBA"/>
</dbReference>
<protein>
    <recommendedName>
        <fullName evidence="8">ATP-dependent dethiobiotin synthetase BioD</fullName>
        <ecNumber evidence="8">6.3.3.3</ecNumber>
    </recommendedName>
    <alternativeName>
        <fullName evidence="8">DTB synthetase</fullName>
        <shortName evidence="8">DTBS</shortName>
    </alternativeName>
    <alternativeName>
        <fullName evidence="8">Dethiobiotin synthase</fullName>
    </alternativeName>
</protein>
<dbReference type="PANTHER" id="PTHR43210:SF5">
    <property type="entry name" value="DETHIOBIOTIN SYNTHETASE"/>
    <property type="match status" value="1"/>
</dbReference>
<accession>F6CS68</accession>
<dbReference type="STRING" id="491952.Mar181_0800"/>
<keyword evidence="6 8" id="KW-0067">ATP-binding</keyword>
<gene>
    <name evidence="8" type="primary">bioD</name>
    <name evidence="9" type="ordered locus">Mar181_0800</name>
</gene>
<dbReference type="Pfam" id="PF13500">
    <property type="entry name" value="AAA_26"/>
    <property type="match status" value="1"/>
</dbReference>
<reference evidence="9 10" key="1">
    <citation type="journal article" date="2012" name="Stand. Genomic Sci.">
        <title>Complete genome sequence of Marinomonas posidonica type strain (IVIA-Po-181(T)).</title>
        <authorList>
            <person name="Lucas-Elio P."/>
            <person name="Goodwin L."/>
            <person name="Woyke T."/>
            <person name="Pitluck S."/>
            <person name="Nolan M."/>
            <person name="Kyrpides N.C."/>
            <person name="Detter J.C."/>
            <person name="Copeland A."/>
            <person name="Lu M."/>
            <person name="Bruce D."/>
            <person name="Detter C."/>
            <person name="Tapia R."/>
            <person name="Han S."/>
            <person name="Land M.L."/>
            <person name="Ivanova N."/>
            <person name="Mikhailova N."/>
            <person name="Johnston A.W."/>
            <person name="Sanchez-Amat A."/>
        </authorList>
    </citation>
    <scope>NUCLEOTIDE SEQUENCE [LARGE SCALE GENOMIC DNA]</scope>
    <source>
        <strain evidence="10">CECT 7376 / NCIMB 14433 / IVIA-Po-181</strain>
    </source>
</reference>
<comment type="subcellular location">
    <subcellularLocation>
        <location evidence="8">Cytoplasm</location>
    </subcellularLocation>
</comment>
<dbReference type="PANTHER" id="PTHR43210">
    <property type="entry name" value="DETHIOBIOTIN SYNTHETASE"/>
    <property type="match status" value="1"/>
</dbReference>
<evidence type="ECO:0000256" key="5">
    <source>
        <dbReference type="ARBA" id="ARBA00022756"/>
    </source>
</evidence>
<feature type="binding site" evidence="8">
    <location>
        <begin position="13"/>
        <end position="18"/>
    </location>
    <ligand>
        <name>ATP</name>
        <dbReference type="ChEBI" id="CHEBI:30616"/>
    </ligand>
</feature>
<comment type="similarity">
    <text evidence="8">Belongs to the dethiobiotin synthetase family.</text>
</comment>
<dbReference type="AlphaFoldDB" id="F6CS68"/>
<feature type="binding site" evidence="8">
    <location>
        <position position="17"/>
    </location>
    <ligand>
        <name>Mg(2+)</name>
        <dbReference type="ChEBI" id="CHEBI:18420"/>
    </ligand>
</feature>
<dbReference type="PIRSF" id="PIRSF006755">
    <property type="entry name" value="DTB_synth"/>
    <property type="match status" value="1"/>
</dbReference>
<feature type="binding site" evidence="8">
    <location>
        <position position="55"/>
    </location>
    <ligand>
        <name>Mg(2+)</name>
        <dbReference type="ChEBI" id="CHEBI:18420"/>
    </ligand>
</feature>
<dbReference type="GO" id="GO:0009102">
    <property type="term" value="P:biotin biosynthetic process"/>
    <property type="evidence" value="ECO:0007669"/>
    <property type="project" value="UniProtKB-UniRule"/>
</dbReference>
<dbReference type="GO" id="GO:0004141">
    <property type="term" value="F:dethiobiotin synthase activity"/>
    <property type="evidence" value="ECO:0007669"/>
    <property type="project" value="UniProtKB-UniRule"/>
</dbReference>
<comment type="subunit">
    <text evidence="8">Homodimer.</text>
</comment>
<keyword evidence="5 8" id="KW-0093">Biotin biosynthesis</keyword>
<keyword evidence="10" id="KW-1185">Reference proteome</keyword>
<evidence type="ECO:0000256" key="2">
    <source>
        <dbReference type="ARBA" id="ARBA00022598"/>
    </source>
</evidence>
<dbReference type="EC" id="6.3.3.3" evidence="8"/>
<evidence type="ECO:0000313" key="10">
    <source>
        <dbReference type="Proteomes" id="UP000009230"/>
    </source>
</evidence>
<dbReference type="UniPathway" id="UPA00078">
    <property type="reaction ID" value="UER00161"/>
</dbReference>
<dbReference type="GO" id="GO:0000287">
    <property type="term" value="F:magnesium ion binding"/>
    <property type="evidence" value="ECO:0007669"/>
    <property type="project" value="UniProtKB-UniRule"/>
</dbReference>
<dbReference type="RefSeq" id="WP_013795331.1">
    <property type="nucleotide sequence ID" value="NC_015559.1"/>
</dbReference>
<organism evidence="9 10">
    <name type="scientific">Marinomonas posidonica (strain CECT 7376 / NCIMB 14433 / IVIA-Po-181)</name>
    <dbReference type="NCBI Taxonomy" id="491952"/>
    <lineage>
        <taxon>Bacteria</taxon>
        <taxon>Pseudomonadati</taxon>
        <taxon>Pseudomonadota</taxon>
        <taxon>Gammaproteobacteria</taxon>
        <taxon>Oceanospirillales</taxon>
        <taxon>Oceanospirillaceae</taxon>
        <taxon>Marinomonas</taxon>
    </lineage>
</organism>
<keyword evidence="4 8" id="KW-0547">Nucleotide-binding</keyword>
<keyword evidence="3 8" id="KW-0479">Metal-binding</keyword>
<dbReference type="HOGENOM" id="CLU_072551_0_0_6"/>